<dbReference type="Pfam" id="PF00072">
    <property type="entry name" value="Response_reg"/>
    <property type="match status" value="1"/>
</dbReference>
<dbReference type="Proteomes" id="UP001279642">
    <property type="component" value="Unassembled WGS sequence"/>
</dbReference>
<feature type="domain" description="Response regulatory" evidence="8">
    <location>
        <begin position="8"/>
        <end position="124"/>
    </location>
</feature>
<feature type="DNA-binding region" description="OmpR/PhoB-type" evidence="7">
    <location>
        <begin position="136"/>
        <end position="240"/>
    </location>
</feature>
<dbReference type="SUPFAM" id="SSF52172">
    <property type="entry name" value="CheY-like"/>
    <property type="match status" value="1"/>
</dbReference>
<name>A0ABU5E4J2_9PROT</name>
<keyword evidence="4 7" id="KW-0238">DNA-binding</keyword>
<dbReference type="PANTHER" id="PTHR48111:SF1">
    <property type="entry name" value="TWO-COMPONENT RESPONSE REGULATOR ORR33"/>
    <property type="match status" value="1"/>
</dbReference>
<dbReference type="PROSITE" id="PS50110">
    <property type="entry name" value="RESPONSE_REGULATORY"/>
    <property type="match status" value="1"/>
</dbReference>
<reference evidence="10 11" key="1">
    <citation type="journal article" date="2016" name="Antonie Van Leeuwenhoek">
        <title>Dongia soli sp. nov., isolated from soil from Dokdo, Korea.</title>
        <authorList>
            <person name="Kim D.U."/>
            <person name="Lee H."/>
            <person name="Kim H."/>
            <person name="Kim S.G."/>
            <person name="Ka J.O."/>
        </authorList>
    </citation>
    <scope>NUCLEOTIDE SEQUENCE [LARGE SCALE GENOMIC DNA]</scope>
    <source>
        <strain evidence="10 11">D78</strain>
    </source>
</reference>
<organism evidence="10 11">
    <name type="scientific">Dongia soli</name>
    <dbReference type="NCBI Taxonomy" id="600628"/>
    <lineage>
        <taxon>Bacteria</taxon>
        <taxon>Pseudomonadati</taxon>
        <taxon>Pseudomonadota</taxon>
        <taxon>Alphaproteobacteria</taxon>
        <taxon>Rhodospirillales</taxon>
        <taxon>Dongiaceae</taxon>
        <taxon>Dongia</taxon>
    </lineage>
</organism>
<dbReference type="SMART" id="SM00448">
    <property type="entry name" value="REC"/>
    <property type="match status" value="1"/>
</dbReference>
<evidence type="ECO:0000259" key="8">
    <source>
        <dbReference type="PROSITE" id="PS50110"/>
    </source>
</evidence>
<evidence type="ECO:0000256" key="4">
    <source>
        <dbReference type="ARBA" id="ARBA00023125"/>
    </source>
</evidence>
<feature type="modified residue" description="4-aspartylphosphate" evidence="6">
    <location>
        <position position="59"/>
    </location>
</feature>
<dbReference type="InterPro" id="IPR011006">
    <property type="entry name" value="CheY-like_superfamily"/>
</dbReference>
<keyword evidence="5" id="KW-0804">Transcription</keyword>
<keyword evidence="3" id="KW-0805">Transcription regulation</keyword>
<protein>
    <submittedName>
        <fullName evidence="10">Response regulator transcription factor</fullName>
    </submittedName>
</protein>
<evidence type="ECO:0000259" key="9">
    <source>
        <dbReference type="PROSITE" id="PS51755"/>
    </source>
</evidence>
<evidence type="ECO:0000256" key="6">
    <source>
        <dbReference type="PROSITE-ProRule" id="PRU00169"/>
    </source>
</evidence>
<comment type="caution">
    <text evidence="10">The sequence shown here is derived from an EMBL/GenBank/DDBJ whole genome shotgun (WGS) entry which is preliminary data.</text>
</comment>
<dbReference type="PANTHER" id="PTHR48111">
    <property type="entry name" value="REGULATOR OF RPOS"/>
    <property type="match status" value="1"/>
</dbReference>
<evidence type="ECO:0000313" key="11">
    <source>
        <dbReference type="Proteomes" id="UP001279642"/>
    </source>
</evidence>
<feature type="domain" description="OmpR/PhoB-type" evidence="9">
    <location>
        <begin position="136"/>
        <end position="240"/>
    </location>
</feature>
<accession>A0ABU5E4J2</accession>
<evidence type="ECO:0000256" key="3">
    <source>
        <dbReference type="ARBA" id="ARBA00023015"/>
    </source>
</evidence>
<dbReference type="CDD" id="cd00383">
    <property type="entry name" value="trans_reg_C"/>
    <property type="match status" value="1"/>
</dbReference>
<evidence type="ECO:0000256" key="2">
    <source>
        <dbReference type="ARBA" id="ARBA00023012"/>
    </source>
</evidence>
<dbReference type="InterPro" id="IPR036388">
    <property type="entry name" value="WH-like_DNA-bd_sf"/>
</dbReference>
<dbReference type="InterPro" id="IPR001867">
    <property type="entry name" value="OmpR/PhoB-type_DNA-bd"/>
</dbReference>
<evidence type="ECO:0000256" key="7">
    <source>
        <dbReference type="PROSITE-ProRule" id="PRU01091"/>
    </source>
</evidence>
<keyword evidence="11" id="KW-1185">Reference proteome</keyword>
<evidence type="ECO:0000313" key="10">
    <source>
        <dbReference type="EMBL" id="MDY0881230.1"/>
    </source>
</evidence>
<gene>
    <name evidence="10" type="ORF">SMD27_00095</name>
</gene>
<dbReference type="SMART" id="SM00862">
    <property type="entry name" value="Trans_reg_C"/>
    <property type="match status" value="1"/>
</dbReference>
<dbReference type="PROSITE" id="PS51755">
    <property type="entry name" value="OMPR_PHOB"/>
    <property type="match status" value="1"/>
</dbReference>
<dbReference type="Gene3D" id="3.40.50.2300">
    <property type="match status" value="1"/>
</dbReference>
<dbReference type="InterPro" id="IPR039420">
    <property type="entry name" value="WalR-like"/>
</dbReference>
<dbReference type="EMBL" id="JAXCLW010000001">
    <property type="protein sequence ID" value="MDY0881230.1"/>
    <property type="molecule type" value="Genomic_DNA"/>
</dbReference>
<dbReference type="RefSeq" id="WP_320506304.1">
    <property type="nucleotide sequence ID" value="NZ_JAXCLW010000001.1"/>
</dbReference>
<dbReference type="Gene3D" id="1.10.10.10">
    <property type="entry name" value="Winged helix-like DNA-binding domain superfamily/Winged helix DNA-binding domain"/>
    <property type="match status" value="1"/>
</dbReference>
<evidence type="ECO:0000256" key="1">
    <source>
        <dbReference type="ARBA" id="ARBA00022553"/>
    </source>
</evidence>
<keyword evidence="1 6" id="KW-0597">Phosphoprotein</keyword>
<keyword evidence="2" id="KW-0902">Two-component regulatory system</keyword>
<dbReference type="InterPro" id="IPR001789">
    <property type="entry name" value="Sig_transdc_resp-reg_receiver"/>
</dbReference>
<evidence type="ECO:0000256" key="5">
    <source>
        <dbReference type="ARBA" id="ARBA00023163"/>
    </source>
</evidence>
<sequence>MSKAAPPIIVVVDDDDLFRPLLVGNLREAEYEVSDFPAPDALLQHLKQNVIEADLFILDWKMPGMTGFELLKELRDLGIATPALFLTSLDDVLYEESALREGAADFVGKTRSFAILRHRIERILGALPANPSTSPAAPANIGALTLDSAQHRVTWRDKVVELTLGEFRAVELLATSGRDVSYREIYDTMRGENFIAGAGPEGYRANVRALVKRIRQKFTEADSGFTAIENYPGYGYRWKSGNA</sequence>
<proteinExistence type="predicted"/>